<keyword evidence="3" id="KW-1185">Reference proteome</keyword>
<proteinExistence type="predicted"/>
<keyword evidence="1" id="KW-1133">Transmembrane helix</keyword>
<gene>
    <name evidence="2" type="primary">Vigan.07G112600</name>
    <name evidence="2" type="ORF">VIGAN_07112600</name>
</gene>
<accession>A0A0S3SHY4</accession>
<protein>
    <submittedName>
        <fullName evidence="2">Uncharacterized protein</fullName>
    </submittedName>
</protein>
<dbReference type="AlphaFoldDB" id="A0A0S3SHY4"/>
<organism evidence="2 3">
    <name type="scientific">Vigna angularis var. angularis</name>
    <dbReference type="NCBI Taxonomy" id="157739"/>
    <lineage>
        <taxon>Eukaryota</taxon>
        <taxon>Viridiplantae</taxon>
        <taxon>Streptophyta</taxon>
        <taxon>Embryophyta</taxon>
        <taxon>Tracheophyta</taxon>
        <taxon>Spermatophyta</taxon>
        <taxon>Magnoliopsida</taxon>
        <taxon>eudicotyledons</taxon>
        <taxon>Gunneridae</taxon>
        <taxon>Pentapetalae</taxon>
        <taxon>rosids</taxon>
        <taxon>fabids</taxon>
        <taxon>Fabales</taxon>
        <taxon>Fabaceae</taxon>
        <taxon>Papilionoideae</taxon>
        <taxon>50 kb inversion clade</taxon>
        <taxon>NPAAA clade</taxon>
        <taxon>indigoferoid/millettioid clade</taxon>
        <taxon>Phaseoleae</taxon>
        <taxon>Vigna</taxon>
    </lineage>
</organism>
<name>A0A0S3SHY4_PHAAN</name>
<keyword evidence="1" id="KW-0812">Transmembrane</keyword>
<dbReference type="Proteomes" id="UP000291084">
    <property type="component" value="Chromosome 7"/>
</dbReference>
<evidence type="ECO:0000313" key="3">
    <source>
        <dbReference type="Proteomes" id="UP000291084"/>
    </source>
</evidence>
<feature type="transmembrane region" description="Helical" evidence="1">
    <location>
        <begin position="37"/>
        <end position="53"/>
    </location>
</feature>
<keyword evidence="1" id="KW-0472">Membrane</keyword>
<evidence type="ECO:0000256" key="1">
    <source>
        <dbReference type="SAM" id="Phobius"/>
    </source>
</evidence>
<reference evidence="2 3" key="1">
    <citation type="journal article" date="2015" name="Sci. Rep.">
        <title>The power of single molecule real-time sequencing technology in the de novo assembly of a eukaryotic genome.</title>
        <authorList>
            <person name="Sakai H."/>
            <person name="Naito K."/>
            <person name="Ogiso-Tanaka E."/>
            <person name="Takahashi Y."/>
            <person name="Iseki K."/>
            <person name="Muto C."/>
            <person name="Satou K."/>
            <person name="Teruya K."/>
            <person name="Shiroma A."/>
            <person name="Shimoji M."/>
            <person name="Hirano T."/>
            <person name="Itoh T."/>
            <person name="Kaga A."/>
            <person name="Tomooka N."/>
        </authorList>
    </citation>
    <scope>NUCLEOTIDE SEQUENCE [LARGE SCALE GENOMIC DNA]</scope>
    <source>
        <strain evidence="3">cv. Shumari</strain>
    </source>
</reference>
<feature type="transmembrane region" description="Helical" evidence="1">
    <location>
        <begin position="65"/>
        <end position="84"/>
    </location>
</feature>
<evidence type="ECO:0000313" key="2">
    <source>
        <dbReference type="EMBL" id="BAT92417.1"/>
    </source>
</evidence>
<sequence length="175" mass="21434">MSMNWYIYWDIKFSYVSSMQKWVIEGYDMNWHEDMHVIQNVSVWLIVNLMIWRNEGARSNLQHEFLSWVLELVTIIFFIGFDFWCVGNGVYAHSDKSFVIHFAYQYIEALEVEISLRTMVLRRLSFYFHFILLFTILHFIFIFQIQKFTFLYDNFINIMNFQIRCERIFFPSFAA</sequence>
<dbReference type="EMBL" id="AP015040">
    <property type="protein sequence ID" value="BAT92417.1"/>
    <property type="molecule type" value="Genomic_DNA"/>
</dbReference>
<feature type="transmembrane region" description="Helical" evidence="1">
    <location>
        <begin position="126"/>
        <end position="145"/>
    </location>
</feature>